<dbReference type="InterPro" id="IPR001736">
    <property type="entry name" value="PLipase_D/transphosphatidylase"/>
</dbReference>
<dbReference type="SUPFAM" id="SSF56024">
    <property type="entry name" value="Phospholipase D/nuclease"/>
    <property type="match status" value="2"/>
</dbReference>
<dbReference type="EMBL" id="JACIFZ010000009">
    <property type="protein sequence ID" value="MBB4224895.1"/>
    <property type="molecule type" value="Genomic_DNA"/>
</dbReference>
<comment type="similarity">
    <text evidence="2">Belongs to the phospholipase D family.</text>
</comment>
<proteinExistence type="inferred from homology"/>
<comment type="catalytic activity">
    <reaction evidence="1">
        <text>a 1,2-diacyl-sn-glycero-3-phosphocholine + H2O = a 1,2-diacyl-sn-glycero-3-phosphate + choline + H(+)</text>
        <dbReference type="Rhea" id="RHEA:14445"/>
        <dbReference type="ChEBI" id="CHEBI:15354"/>
        <dbReference type="ChEBI" id="CHEBI:15377"/>
        <dbReference type="ChEBI" id="CHEBI:15378"/>
        <dbReference type="ChEBI" id="CHEBI:57643"/>
        <dbReference type="ChEBI" id="CHEBI:58608"/>
        <dbReference type="EC" id="3.1.4.4"/>
    </reaction>
</comment>
<keyword evidence="5" id="KW-0442">Lipid degradation</keyword>
<dbReference type="InterPro" id="IPR025202">
    <property type="entry name" value="PLD-like_dom"/>
</dbReference>
<evidence type="ECO:0000256" key="7">
    <source>
        <dbReference type="SAM" id="MobiDB-lite"/>
    </source>
</evidence>
<dbReference type="GO" id="GO:0004630">
    <property type="term" value="F:phospholipase D activity"/>
    <property type="evidence" value="ECO:0007669"/>
    <property type="project" value="UniProtKB-EC"/>
</dbReference>
<evidence type="ECO:0000259" key="8">
    <source>
        <dbReference type="PROSITE" id="PS50035"/>
    </source>
</evidence>
<evidence type="ECO:0000256" key="1">
    <source>
        <dbReference type="ARBA" id="ARBA00000798"/>
    </source>
</evidence>
<evidence type="ECO:0000256" key="5">
    <source>
        <dbReference type="ARBA" id="ARBA00022963"/>
    </source>
</evidence>
<dbReference type="PANTHER" id="PTHR43856">
    <property type="entry name" value="CARDIOLIPIN HYDROLASE"/>
    <property type="match status" value="1"/>
</dbReference>
<dbReference type="Gene3D" id="3.30.870.10">
    <property type="entry name" value="Endonuclease Chain A"/>
    <property type="match status" value="2"/>
</dbReference>
<dbReference type="AlphaFoldDB" id="A0A840FXH9"/>
<name>A0A840FXH9_9BURK</name>
<dbReference type="GO" id="GO:0016042">
    <property type="term" value="P:lipid catabolic process"/>
    <property type="evidence" value="ECO:0007669"/>
    <property type="project" value="UniProtKB-KW"/>
</dbReference>
<feature type="domain" description="PLD phosphodiesterase" evidence="8">
    <location>
        <begin position="549"/>
        <end position="580"/>
    </location>
</feature>
<dbReference type="Proteomes" id="UP000524450">
    <property type="component" value="Unassembled WGS sequence"/>
</dbReference>
<protein>
    <recommendedName>
        <fullName evidence="3">phospholipase D</fullName>
        <ecNumber evidence="3">3.1.4.4</ecNumber>
    </recommendedName>
</protein>
<evidence type="ECO:0000256" key="6">
    <source>
        <dbReference type="ARBA" id="ARBA00023098"/>
    </source>
</evidence>
<gene>
    <name evidence="9" type="ORF">GGD71_005704</name>
</gene>
<dbReference type="PANTHER" id="PTHR43856:SF1">
    <property type="entry name" value="MITOCHONDRIAL CARDIOLIPIN HYDROLASE"/>
    <property type="match status" value="1"/>
</dbReference>
<sequence>MGQVVSAAAYANNEVAYVAWDVDGKIEGCLGFEVTRVYLNVDGSVALRDDGSEDRVRCASWVGFAGQRNPHWLPQHTGIWPVQKLSWRDVTLRKRRDALDRRPAEVFVRYEIRPVGDLEAGMEPAPDPAPTMVRVTKRDEQGHPVRDVQGKLVKMSVKAYEGKPRPLGYLGPAVSTAQVRVTSHRGVFRSTFTNGILAAQWMRNVLMEDGEIVPNELSDKISNSDDPHRKYLAGDVLPLLHELFARPGEFHLALYELDDQELVDLLLANAQRIHLILANTGKDHGEWDGRNAAARERLIAAGVDIQHRMFNNDTHIGHNKFVVHDPLDGGTRSVFTGSTNWTSTGVAGQTNNALLIEDNEVAKVFMEYWRRMHADVLKNPKPFSAPMPNNQQSLEFRRSNESPERVALAGGAQIELWFSPNMQRRTKGTKTPQDLKEIYRRMRLAREAILFLAFYPGQRGNDCIIGEAIEIGRKDGQLIVTGAVSSAQAMPNYVPGKKNDPDDEDDDEPGESPRTFFEDNVSIVRASRIDDQTMLADFGVEQLTAKGGIGAIIHDKIVVIDPLSPDCTVILGSHNLGFKASYCNDENMVIVSGDQALAEAYAVHVLDVYDHYRFRAVQAEQKELHKKGWSGFLDTDDSWLDGYAEGRRGALMRYFARGRAAGGPA</sequence>
<accession>A0A840FXH9</accession>
<evidence type="ECO:0000313" key="10">
    <source>
        <dbReference type="Proteomes" id="UP000524450"/>
    </source>
</evidence>
<dbReference type="PROSITE" id="PS50035">
    <property type="entry name" value="PLD"/>
    <property type="match status" value="1"/>
</dbReference>
<comment type="caution">
    <text evidence="9">The sequence shown here is derived from an EMBL/GenBank/DDBJ whole genome shotgun (WGS) entry which is preliminary data.</text>
</comment>
<dbReference type="RefSeq" id="WP_184641758.1">
    <property type="nucleotide sequence ID" value="NZ_JACIFZ010000009.1"/>
</dbReference>
<dbReference type="EC" id="3.1.4.4" evidence="3"/>
<dbReference type="InterPro" id="IPR051406">
    <property type="entry name" value="PLD_domain"/>
</dbReference>
<evidence type="ECO:0000256" key="3">
    <source>
        <dbReference type="ARBA" id="ARBA00012027"/>
    </source>
</evidence>
<evidence type="ECO:0000313" key="9">
    <source>
        <dbReference type="EMBL" id="MBB4224895.1"/>
    </source>
</evidence>
<dbReference type="Pfam" id="PF13091">
    <property type="entry name" value="PLDc_2"/>
    <property type="match status" value="2"/>
</dbReference>
<dbReference type="CDD" id="cd09172">
    <property type="entry name" value="PLDc_Nuc_like_unchar1_1"/>
    <property type="match status" value="1"/>
</dbReference>
<dbReference type="GO" id="GO:0006793">
    <property type="term" value="P:phosphorus metabolic process"/>
    <property type="evidence" value="ECO:0007669"/>
    <property type="project" value="UniProtKB-ARBA"/>
</dbReference>
<dbReference type="GO" id="GO:0016891">
    <property type="term" value="F:RNA endonuclease activity producing 5'-phosphomonoesters, hydrolytic mechanism"/>
    <property type="evidence" value="ECO:0007669"/>
    <property type="project" value="TreeGrafter"/>
</dbReference>
<feature type="region of interest" description="Disordered" evidence="7">
    <location>
        <begin position="490"/>
        <end position="515"/>
    </location>
</feature>
<keyword evidence="6" id="KW-0443">Lipid metabolism</keyword>
<organism evidence="9 10">
    <name type="scientific">Variovorax guangxiensis</name>
    <dbReference type="NCBI Taxonomy" id="1775474"/>
    <lineage>
        <taxon>Bacteria</taxon>
        <taxon>Pseudomonadati</taxon>
        <taxon>Pseudomonadota</taxon>
        <taxon>Betaproteobacteria</taxon>
        <taxon>Burkholderiales</taxon>
        <taxon>Comamonadaceae</taxon>
        <taxon>Variovorax</taxon>
    </lineage>
</organism>
<evidence type="ECO:0000256" key="2">
    <source>
        <dbReference type="ARBA" id="ARBA00008664"/>
    </source>
</evidence>
<reference evidence="9 10" key="1">
    <citation type="submission" date="2020-08" db="EMBL/GenBank/DDBJ databases">
        <title>Genomic Encyclopedia of Type Strains, Phase IV (KMG-V): Genome sequencing to study the core and pangenomes of soil and plant-associated prokaryotes.</title>
        <authorList>
            <person name="Whitman W."/>
        </authorList>
    </citation>
    <scope>NUCLEOTIDE SEQUENCE [LARGE SCALE GENOMIC DNA]</scope>
    <source>
        <strain evidence="9 10">34/80</strain>
    </source>
</reference>
<feature type="compositionally biased region" description="Acidic residues" evidence="7">
    <location>
        <begin position="501"/>
        <end position="510"/>
    </location>
</feature>
<keyword evidence="4" id="KW-0378">Hydrolase</keyword>
<evidence type="ECO:0000256" key="4">
    <source>
        <dbReference type="ARBA" id="ARBA00022801"/>
    </source>
</evidence>